<evidence type="ECO:0000259" key="1">
    <source>
        <dbReference type="Pfam" id="PF13443"/>
    </source>
</evidence>
<dbReference type="SUPFAM" id="SSF47413">
    <property type="entry name" value="lambda repressor-like DNA-binding domains"/>
    <property type="match status" value="1"/>
</dbReference>
<organism evidence="2 3">
    <name type="scientific">Candidatus Viridilinea halotolerans</name>
    <dbReference type="NCBI Taxonomy" id="2491704"/>
    <lineage>
        <taxon>Bacteria</taxon>
        <taxon>Bacillati</taxon>
        <taxon>Chloroflexota</taxon>
        <taxon>Chloroflexia</taxon>
        <taxon>Chloroflexales</taxon>
        <taxon>Chloroflexineae</taxon>
        <taxon>Oscillochloridaceae</taxon>
        <taxon>Candidatus Viridilinea</taxon>
    </lineage>
</organism>
<dbReference type="Gene3D" id="1.10.260.40">
    <property type="entry name" value="lambda repressor-like DNA-binding domains"/>
    <property type="match status" value="1"/>
</dbReference>
<protein>
    <submittedName>
        <fullName evidence="2">XRE family transcriptional regulator</fullName>
    </submittedName>
</protein>
<dbReference type="Proteomes" id="UP000280307">
    <property type="component" value="Unassembled WGS sequence"/>
</dbReference>
<dbReference type="Pfam" id="PF13443">
    <property type="entry name" value="HTH_26"/>
    <property type="match status" value="1"/>
</dbReference>
<dbReference type="InterPro" id="IPR010982">
    <property type="entry name" value="Lambda_DNA-bd_dom_sf"/>
</dbReference>
<feature type="domain" description="HTH cro/C1-type" evidence="1">
    <location>
        <begin position="19"/>
        <end position="72"/>
    </location>
</feature>
<gene>
    <name evidence="2" type="ORF">EI684_04930</name>
</gene>
<dbReference type="EMBL" id="RSAS01000195">
    <property type="protein sequence ID" value="RRR75364.1"/>
    <property type="molecule type" value="Genomic_DNA"/>
</dbReference>
<sequence length="80" mass="9246">MIYSRLKDLIDQKETIEGRSLSYRTIQDECGVSASTISRLANNKMDRFEKDLLNKLCLYFACSVSDILEYRPNEAESCEL</sequence>
<dbReference type="InterPro" id="IPR001387">
    <property type="entry name" value="Cro/C1-type_HTH"/>
</dbReference>
<proteinExistence type="predicted"/>
<name>A0A426U5W1_9CHLR</name>
<accession>A0A426U5W1</accession>
<dbReference type="CDD" id="cd00093">
    <property type="entry name" value="HTH_XRE"/>
    <property type="match status" value="1"/>
</dbReference>
<reference evidence="2 3" key="1">
    <citation type="submission" date="2018-12" db="EMBL/GenBank/DDBJ databases">
        <title>Genome Sequence of Candidatus Viridilinea halotolerans isolated from saline sulfide-rich spring.</title>
        <authorList>
            <person name="Grouzdev D.S."/>
            <person name="Burganskaya E.I."/>
            <person name="Krutkina M.S."/>
            <person name="Sukhacheva M.V."/>
            <person name="Gorlenko V.M."/>
        </authorList>
    </citation>
    <scope>NUCLEOTIDE SEQUENCE [LARGE SCALE GENOMIC DNA]</scope>
    <source>
        <strain evidence="2">Chok-6</strain>
    </source>
</reference>
<evidence type="ECO:0000313" key="3">
    <source>
        <dbReference type="Proteomes" id="UP000280307"/>
    </source>
</evidence>
<comment type="caution">
    <text evidence="2">The sequence shown here is derived from an EMBL/GenBank/DDBJ whole genome shotgun (WGS) entry which is preliminary data.</text>
</comment>
<dbReference type="AlphaFoldDB" id="A0A426U5W1"/>
<evidence type="ECO:0000313" key="2">
    <source>
        <dbReference type="EMBL" id="RRR75364.1"/>
    </source>
</evidence>
<dbReference type="GO" id="GO:0003677">
    <property type="term" value="F:DNA binding"/>
    <property type="evidence" value="ECO:0007669"/>
    <property type="project" value="InterPro"/>
</dbReference>